<name>A0ABD5RW20_9EURY</name>
<evidence type="ECO:0000313" key="2">
    <source>
        <dbReference type="Proteomes" id="UP001596328"/>
    </source>
</evidence>
<comment type="caution">
    <text evidence="1">The sequence shown here is derived from an EMBL/GenBank/DDBJ whole genome shotgun (WGS) entry which is preliminary data.</text>
</comment>
<reference evidence="1 2" key="1">
    <citation type="journal article" date="2019" name="Int. J. Syst. Evol. Microbiol.">
        <title>The Global Catalogue of Microorganisms (GCM) 10K type strain sequencing project: providing services to taxonomists for standard genome sequencing and annotation.</title>
        <authorList>
            <consortium name="The Broad Institute Genomics Platform"/>
            <consortium name="The Broad Institute Genome Sequencing Center for Infectious Disease"/>
            <person name="Wu L."/>
            <person name="Ma J."/>
        </authorList>
    </citation>
    <scope>NUCLEOTIDE SEQUENCE [LARGE SCALE GENOMIC DNA]</scope>
    <source>
        <strain evidence="1 2">NBRC 111368</strain>
    </source>
</reference>
<sequence>MTGDAEQEYELTRRDVMHGIGGIGVGLGGTMLFDGVEDDSGPYWQDEWEIQTFYSKQREYGIVTTLKVRYTGTGEGKMQFPTPVVYSSEGRDTVTKTPKLVCSMDDPTAGLTWTVSDVGSGKWTVSIPGTYRENQVWVQ</sequence>
<dbReference type="EMBL" id="JBHSWU010000005">
    <property type="protein sequence ID" value="MFC6723133.1"/>
    <property type="molecule type" value="Genomic_DNA"/>
</dbReference>
<dbReference type="Proteomes" id="UP001596328">
    <property type="component" value="Unassembled WGS sequence"/>
</dbReference>
<evidence type="ECO:0000313" key="1">
    <source>
        <dbReference type="EMBL" id="MFC6723133.1"/>
    </source>
</evidence>
<gene>
    <name evidence="1" type="ORF">ACFQE1_01745</name>
</gene>
<keyword evidence="2" id="KW-1185">Reference proteome</keyword>
<proteinExistence type="predicted"/>
<organism evidence="1 2">
    <name type="scientific">Halobium palmae</name>
    <dbReference type="NCBI Taxonomy" id="1776492"/>
    <lineage>
        <taxon>Archaea</taxon>
        <taxon>Methanobacteriati</taxon>
        <taxon>Methanobacteriota</taxon>
        <taxon>Stenosarchaea group</taxon>
        <taxon>Halobacteria</taxon>
        <taxon>Halobacteriales</taxon>
        <taxon>Haloferacaceae</taxon>
        <taxon>Halobium</taxon>
    </lineage>
</organism>
<protein>
    <submittedName>
        <fullName evidence="1">Uncharacterized protein</fullName>
    </submittedName>
</protein>
<accession>A0ABD5RW20</accession>
<dbReference type="AlphaFoldDB" id="A0ABD5RW20"/>